<accession>R7TM56</accession>
<keyword evidence="6 11" id="KW-0472">Membrane</keyword>
<gene>
    <name evidence="12" type="ORF">CAPTEDRAFT_140091</name>
</gene>
<dbReference type="EMBL" id="AMQN01013237">
    <property type="status" value="NOT_ANNOTATED_CDS"/>
    <property type="molecule type" value="Genomic_DNA"/>
</dbReference>
<dbReference type="GO" id="GO:0046872">
    <property type="term" value="F:metal ion binding"/>
    <property type="evidence" value="ECO:0007669"/>
    <property type="project" value="UniProtKB-KW"/>
</dbReference>
<feature type="disulfide bond" evidence="9">
    <location>
        <begin position="126"/>
        <end position="135"/>
    </location>
</feature>
<dbReference type="OMA" id="MAHEANT"/>
<evidence type="ECO:0000313" key="13">
    <source>
        <dbReference type="EnsemblMetazoa" id="CapteP140091"/>
    </source>
</evidence>
<feature type="binding site" evidence="8">
    <location>
        <position position="24"/>
    </location>
    <ligand>
        <name>Na(+)</name>
        <dbReference type="ChEBI" id="CHEBI:29101"/>
        <label>1</label>
    </ligand>
</feature>
<dbReference type="InterPro" id="IPR000175">
    <property type="entry name" value="Na/ntran_symport"/>
</dbReference>
<keyword evidence="9" id="KW-1015">Disulfide bond</keyword>
<feature type="transmembrane region" description="Helical" evidence="11">
    <location>
        <begin position="392"/>
        <end position="415"/>
    </location>
</feature>
<feature type="non-terminal residue" evidence="12">
    <location>
        <position position="1"/>
    </location>
</feature>
<evidence type="ECO:0000256" key="5">
    <source>
        <dbReference type="ARBA" id="ARBA00022989"/>
    </source>
</evidence>
<feature type="binding site" evidence="8">
    <location>
        <position position="23"/>
    </location>
    <ligand>
        <name>Na(+)</name>
        <dbReference type="ChEBI" id="CHEBI:29101"/>
        <label>1</label>
    </ligand>
</feature>
<feature type="transmembrane region" description="Helical" evidence="11">
    <location>
        <begin position="179"/>
        <end position="198"/>
    </location>
</feature>
<feature type="transmembrane region" description="Helical" evidence="11">
    <location>
        <begin position="466"/>
        <end position="488"/>
    </location>
</feature>
<dbReference type="PROSITE" id="PS00754">
    <property type="entry name" value="NA_NEUROTRAN_SYMP_2"/>
    <property type="match status" value="1"/>
</dbReference>
<evidence type="ECO:0000256" key="11">
    <source>
        <dbReference type="SAM" id="Phobius"/>
    </source>
</evidence>
<feature type="transmembrane region" description="Helical" evidence="11">
    <location>
        <begin position="261"/>
        <end position="278"/>
    </location>
</feature>
<evidence type="ECO:0000256" key="9">
    <source>
        <dbReference type="PIRSR" id="PIRSR600175-2"/>
    </source>
</evidence>
<reference evidence="12 14" key="2">
    <citation type="journal article" date="2013" name="Nature">
        <title>Insights into bilaterian evolution from three spiralian genomes.</title>
        <authorList>
            <person name="Simakov O."/>
            <person name="Marletaz F."/>
            <person name="Cho S.J."/>
            <person name="Edsinger-Gonzales E."/>
            <person name="Havlak P."/>
            <person name="Hellsten U."/>
            <person name="Kuo D.H."/>
            <person name="Larsson T."/>
            <person name="Lv J."/>
            <person name="Arendt D."/>
            <person name="Savage R."/>
            <person name="Osoegawa K."/>
            <person name="de Jong P."/>
            <person name="Grimwood J."/>
            <person name="Chapman J.A."/>
            <person name="Shapiro H."/>
            <person name="Aerts A."/>
            <person name="Otillar R.P."/>
            <person name="Terry A.Y."/>
            <person name="Boore J.L."/>
            <person name="Grigoriev I.V."/>
            <person name="Lindberg D.R."/>
            <person name="Seaver E.C."/>
            <person name="Weisblat D.A."/>
            <person name="Putnam N.H."/>
            <person name="Rokhsar D.S."/>
        </authorList>
    </citation>
    <scope>NUCLEOTIDE SEQUENCE</scope>
    <source>
        <strain evidence="12 14">I ESC-2004</strain>
    </source>
</reference>
<feature type="binding site" evidence="8">
    <location>
        <position position="21"/>
    </location>
    <ligand>
        <name>Na(+)</name>
        <dbReference type="ChEBI" id="CHEBI:29101"/>
        <label>1</label>
    </ligand>
</feature>
<feature type="transmembrane region" description="Helical" evidence="11">
    <location>
        <begin position="44"/>
        <end position="66"/>
    </location>
</feature>
<evidence type="ECO:0000256" key="3">
    <source>
        <dbReference type="ARBA" id="ARBA00022448"/>
    </source>
</evidence>
<feature type="binding site" evidence="8">
    <location>
        <position position="28"/>
    </location>
    <ligand>
        <name>Na(+)</name>
        <dbReference type="ChEBI" id="CHEBI:29101"/>
        <label>1</label>
    </ligand>
</feature>
<dbReference type="PANTHER" id="PTHR11616">
    <property type="entry name" value="SODIUM/CHLORIDE DEPENDENT TRANSPORTER"/>
    <property type="match status" value="1"/>
</dbReference>
<proteinExistence type="inferred from homology"/>
<dbReference type="EMBL" id="KB310056">
    <property type="protein sequence ID" value="ELT92641.1"/>
    <property type="molecule type" value="Genomic_DNA"/>
</dbReference>
<dbReference type="OrthoDB" id="6581954at2759"/>
<evidence type="ECO:0000256" key="8">
    <source>
        <dbReference type="PIRSR" id="PIRSR600175-1"/>
    </source>
</evidence>
<evidence type="ECO:0000313" key="14">
    <source>
        <dbReference type="Proteomes" id="UP000014760"/>
    </source>
</evidence>
<dbReference type="InterPro" id="IPR037272">
    <property type="entry name" value="SNS_sf"/>
</dbReference>
<dbReference type="EnsemblMetazoa" id="CapteT140091">
    <property type="protein sequence ID" value="CapteP140091"/>
    <property type="gene ID" value="CapteG140091"/>
</dbReference>
<organism evidence="12">
    <name type="scientific">Capitella teleta</name>
    <name type="common">Polychaete worm</name>
    <dbReference type="NCBI Taxonomy" id="283909"/>
    <lineage>
        <taxon>Eukaryota</taxon>
        <taxon>Metazoa</taxon>
        <taxon>Spiralia</taxon>
        <taxon>Lophotrochozoa</taxon>
        <taxon>Annelida</taxon>
        <taxon>Polychaeta</taxon>
        <taxon>Sedentaria</taxon>
        <taxon>Scolecida</taxon>
        <taxon>Capitellidae</taxon>
        <taxon>Capitella</taxon>
    </lineage>
</organism>
<feature type="transmembrane region" description="Helical" evidence="11">
    <location>
        <begin position="218"/>
        <end position="241"/>
    </location>
</feature>
<dbReference type="PANTHER" id="PTHR11616:SF321">
    <property type="entry name" value="SODIUM-DEPENDENT NUTRIENT AMINO ACID TRANSPORTER 1-RELATED"/>
    <property type="match status" value="1"/>
</dbReference>
<dbReference type="GO" id="GO:0089718">
    <property type="term" value="P:amino acid import across plasma membrane"/>
    <property type="evidence" value="ECO:0007669"/>
    <property type="project" value="TreeGrafter"/>
</dbReference>
<keyword evidence="5 11" id="KW-1133">Transmembrane helix</keyword>
<name>R7TM56_CAPTE</name>
<dbReference type="PROSITE" id="PS50267">
    <property type="entry name" value="NA_NEUROTRAN_SYMP_3"/>
    <property type="match status" value="1"/>
</dbReference>
<dbReference type="GO" id="GO:0005886">
    <property type="term" value="C:plasma membrane"/>
    <property type="evidence" value="ECO:0007669"/>
    <property type="project" value="TreeGrafter"/>
</dbReference>
<reference evidence="13" key="3">
    <citation type="submission" date="2015-06" db="UniProtKB">
        <authorList>
            <consortium name="EnsemblMetazoa"/>
        </authorList>
    </citation>
    <scope>IDENTIFICATION</scope>
</reference>
<evidence type="ECO:0000256" key="6">
    <source>
        <dbReference type="ARBA" id="ARBA00023136"/>
    </source>
</evidence>
<keyword evidence="8" id="KW-0915">Sodium</keyword>
<reference evidence="14" key="1">
    <citation type="submission" date="2012-12" db="EMBL/GenBank/DDBJ databases">
        <authorList>
            <person name="Hellsten U."/>
            <person name="Grimwood J."/>
            <person name="Chapman J.A."/>
            <person name="Shapiro H."/>
            <person name="Aerts A."/>
            <person name="Otillar R.P."/>
            <person name="Terry A.Y."/>
            <person name="Boore J.L."/>
            <person name="Simakov O."/>
            <person name="Marletaz F."/>
            <person name="Cho S.-J."/>
            <person name="Edsinger-Gonzales E."/>
            <person name="Havlak P."/>
            <person name="Kuo D.-H."/>
            <person name="Larsson T."/>
            <person name="Lv J."/>
            <person name="Arendt D."/>
            <person name="Savage R."/>
            <person name="Osoegawa K."/>
            <person name="de Jong P."/>
            <person name="Lindberg D.R."/>
            <person name="Seaver E.C."/>
            <person name="Weisblat D.A."/>
            <person name="Putnam N.H."/>
            <person name="Grigoriev I.V."/>
            <person name="Rokhsar D.S."/>
        </authorList>
    </citation>
    <scope>NUCLEOTIDE SEQUENCE</scope>
    <source>
        <strain evidence="14">I ESC-2004</strain>
    </source>
</reference>
<feature type="transmembrane region" description="Helical" evidence="11">
    <location>
        <begin position="346"/>
        <end position="363"/>
    </location>
</feature>
<protein>
    <recommendedName>
        <fullName evidence="10">Transporter</fullName>
    </recommendedName>
</protein>
<feature type="transmembrane region" description="Helical" evidence="11">
    <location>
        <begin position="421"/>
        <end position="445"/>
    </location>
</feature>
<keyword evidence="3 10" id="KW-0813">Transport</keyword>
<keyword evidence="10" id="KW-0769">Symport</keyword>
<feature type="binding site" evidence="8">
    <location>
        <position position="365"/>
    </location>
    <ligand>
        <name>Na(+)</name>
        <dbReference type="ChEBI" id="CHEBI:29101"/>
        <label>1</label>
    </ligand>
</feature>
<feature type="transmembrane region" description="Helical" evidence="11">
    <location>
        <begin position="290"/>
        <end position="315"/>
    </location>
</feature>
<evidence type="ECO:0000256" key="2">
    <source>
        <dbReference type="ARBA" id="ARBA00006459"/>
    </source>
</evidence>
<dbReference type="HOGENOM" id="CLU_006855_9_5_1"/>
<dbReference type="PRINTS" id="PR00176">
    <property type="entry name" value="NANEUSMPORT"/>
</dbReference>
<feature type="transmembrane region" description="Helical" evidence="11">
    <location>
        <begin position="500"/>
        <end position="524"/>
    </location>
</feature>
<sequence length="578" mass="64733">DENAIRGNWTRQLDFTLSCIGYAVGLGNLWRFPYLCMRNGGGAFLIPYFIFLFICGLPLFFLELSIGQFSSLSPLSVWKMSPLFKGIGWGMIIVSTIVTVYYNIIITWVLYFLAKSFTNQLPWATCDNWWNTDFCFDRTQNASDFNLTALFNVSEETNLTALASNVLELSAGIHELGGIRWQLLLCLFAAWAIVFLCLCKGVKSSGKVVYLTATAPYLLLTMLLVRGLLLPGAIDGILFYLKPDFNQLLKFKVWGEACLQIFYSLGPAWGGLITMASYNKFNNNCLRDSVIVCCACSGTSFYAGFVIFSVIGYMAHETGLPVSQVITSGPGLAFIAYPEAITKLPISPLWAILFFVMLLFLGLDSQFGTLETVTSGFVDEFPKLLGKWKTTFTGFVCLIEFIIGLVLVTRGGMYIFQILDWYAAAFSVMVIGLLECLVLSWVYGLERLFYDIEMMLGNRPSFIWKVLWGFVTPFILITILVFSSFQMGAPTYGDYEYPSWAVGIGWAVAMCSIIPIPGYMILAICREEGPLLKRVRNLLKPEPDWGPGPANKRAVYKWNPACQIPMKLAPEEDFENCC</sequence>
<dbReference type="Proteomes" id="UP000014760">
    <property type="component" value="Unassembled WGS sequence"/>
</dbReference>
<evidence type="ECO:0000256" key="4">
    <source>
        <dbReference type="ARBA" id="ARBA00022692"/>
    </source>
</evidence>
<dbReference type="PROSITE" id="PS00610">
    <property type="entry name" value="NA_NEUROTRAN_SYMP_1"/>
    <property type="match status" value="1"/>
</dbReference>
<keyword evidence="8" id="KW-0479">Metal-binding</keyword>
<feature type="binding site" evidence="8">
    <location>
        <position position="264"/>
    </location>
    <ligand>
        <name>Na(+)</name>
        <dbReference type="ChEBI" id="CHEBI:29101"/>
        <label>1</label>
    </ligand>
</feature>
<feature type="transmembrane region" description="Helical" evidence="11">
    <location>
        <begin position="87"/>
        <end position="113"/>
    </location>
</feature>
<dbReference type="SUPFAM" id="SSF161070">
    <property type="entry name" value="SNF-like"/>
    <property type="match status" value="1"/>
</dbReference>
<evidence type="ECO:0000313" key="12">
    <source>
        <dbReference type="EMBL" id="ELT92641.1"/>
    </source>
</evidence>
<comment type="similarity">
    <text evidence="2 10">Belongs to the sodium:neurotransmitter symporter (SNF) (TC 2.A.22) family.</text>
</comment>
<feature type="binding site" evidence="8">
    <location>
        <position position="361"/>
    </location>
    <ligand>
        <name>Na(+)</name>
        <dbReference type="ChEBI" id="CHEBI:29101"/>
        <label>1</label>
    </ligand>
</feature>
<evidence type="ECO:0000256" key="7">
    <source>
        <dbReference type="ARBA" id="ARBA00023180"/>
    </source>
</evidence>
<dbReference type="GO" id="GO:0005283">
    <property type="term" value="F:amino acid:sodium symporter activity"/>
    <property type="evidence" value="ECO:0007669"/>
    <property type="project" value="TreeGrafter"/>
</dbReference>
<keyword evidence="4 10" id="KW-0812">Transmembrane</keyword>
<evidence type="ECO:0000256" key="1">
    <source>
        <dbReference type="ARBA" id="ARBA00004141"/>
    </source>
</evidence>
<keyword evidence="7" id="KW-0325">Glycoprotein</keyword>
<dbReference type="Pfam" id="PF00209">
    <property type="entry name" value="SNF"/>
    <property type="match status" value="1"/>
</dbReference>
<evidence type="ECO:0000256" key="10">
    <source>
        <dbReference type="RuleBase" id="RU003732"/>
    </source>
</evidence>
<feature type="binding site" evidence="8">
    <location>
        <position position="364"/>
    </location>
    <ligand>
        <name>Na(+)</name>
        <dbReference type="ChEBI" id="CHEBI:29101"/>
        <label>1</label>
    </ligand>
</feature>
<feature type="transmembrane region" description="Helical" evidence="11">
    <location>
        <begin position="12"/>
        <end position="32"/>
    </location>
</feature>
<comment type="subcellular location">
    <subcellularLocation>
        <location evidence="1">Membrane</location>
        <topology evidence="1">Multi-pass membrane protein</topology>
    </subcellularLocation>
</comment>
<keyword evidence="14" id="KW-1185">Reference proteome</keyword>
<dbReference type="AlphaFoldDB" id="R7TM56"/>